<accession>A0A645GK00</accession>
<comment type="caution">
    <text evidence="2">The sequence shown here is derived from an EMBL/GenBank/DDBJ whole genome shotgun (WGS) entry which is preliminary data.</text>
</comment>
<reference evidence="2" key="1">
    <citation type="submission" date="2019-08" db="EMBL/GenBank/DDBJ databases">
        <authorList>
            <person name="Kucharzyk K."/>
            <person name="Murdoch R.W."/>
            <person name="Higgins S."/>
            <person name="Loffler F."/>
        </authorList>
    </citation>
    <scope>NUCLEOTIDE SEQUENCE</scope>
</reference>
<organism evidence="2">
    <name type="scientific">bioreactor metagenome</name>
    <dbReference type="NCBI Taxonomy" id="1076179"/>
    <lineage>
        <taxon>unclassified sequences</taxon>
        <taxon>metagenomes</taxon>
        <taxon>ecological metagenomes</taxon>
    </lineage>
</organism>
<evidence type="ECO:0000313" key="2">
    <source>
        <dbReference type="EMBL" id="MPN27248.1"/>
    </source>
</evidence>
<dbReference type="EMBL" id="VSSQ01077066">
    <property type="protein sequence ID" value="MPN27248.1"/>
    <property type="molecule type" value="Genomic_DNA"/>
</dbReference>
<dbReference type="AlphaFoldDB" id="A0A645GK00"/>
<keyword evidence="1" id="KW-0812">Transmembrane</keyword>
<name>A0A645GK00_9ZZZZ</name>
<proteinExistence type="predicted"/>
<evidence type="ECO:0000256" key="1">
    <source>
        <dbReference type="SAM" id="Phobius"/>
    </source>
</evidence>
<keyword evidence="1" id="KW-1133">Transmembrane helix</keyword>
<feature type="transmembrane region" description="Helical" evidence="1">
    <location>
        <begin position="6"/>
        <end position="24"/>
    </location>
</feature>
<sequence length="135" mass="15168">MIDMRVVFAILLFASIILVSLLILEYERFNAAKLIIENIIMNIQVAKIDGNSTDALEFIISCFGILLGSKVIKFNIDGIRLEGVEITHDTICIVYRKDNKSKSIQLLHGTIGKQEIKGIAERFQYETGIIPNVID</sequence>
<gene>
    <name evidence="2" type="ORF">SDC9_174676</name>
</gene>
<protein>
    <submittedName>
        <fullName evidence="2">Uncharacterized protein</fullName>
    </submittedName>
</protein>
<keyword evidence="1" id="KW-0472">Membrane</keyword>